<reference evidence="7 8" key="1">
    <citation type="submission" date="2022-05" db="EMBL/GenBank/DDBJ databases">
        <authorList>
            <consortium name="Genoscope - CEA"/>
            <person name="William W."/>
        </authorList>
    </citation>
    <scope>NUCLEOTIDE SEQUENCE [LARGE SCALE GENOMIC DNA]</scope>
</reference>
<dbReference type="Gene3D" id="3.10.120.10">
    <property type="entry name" value="Cytochrome b5-like heme/steroid binding domain"/>
    <property type="match status" value="1"/>
</dbReference>
<evidence type="ECO:0000256" key="3">
    <source>
        <dbReference type="ARBA" id="ARBA00023004"/>
    </source>
</evidence>
<proteinExistence type="inferred from homology"/>
<dbReference type="InterPro" id="IPR018506">
    <property type="entry name" value="Cyt_B5_heme-BS"/>
</dbReference>
<keyword evidence="2 5" id="KW-0479">Metal-binding</keyword>
<keyword evidence="3 5" id="KW-0408">Iron</keyword>
<evidence type="ECO:0000256" key="1">
    <source>
        <dbReference type="ARBA" id="ARBA00022617"/>
    </source>
</evidence>
<dbReference type="SUPFAM" id="SSF55856">
    <property type="entry name" value="Cytochrome b5-like heme/steroid binding domain"/>
    <property type="match status" value="1"/>
</dbReference>
<dbReference type="PANTHER" id="PTHR19359">
    <property type="entry name" value="CYTOCHROME B5"/>
    <property type="match status" value="1"/>
</dbReference>
<dbReference type="PANTHER" id="PTHR19359:SF95">
    <property type="entry name" value="CYTOCHROME B5 TYPE B"/>
    <property type="match status" value="1"/>
</dbReference>
<dbReference type="EMBL" id="CALNXI010000844">
    <property type="protein sequence ID" value="CAH3142866.1"/>
    <property type="molecule type" value="Genomic_DNA"/>
</dbReference>
<feature type="domain" description="Cytochrome b5 heme-binding" evidence="6">
    <location>
        <begin position="15"/>
        <end position="94"/>
    </location>
</feature>
<evidence type="ECO:0000256" key="4">
    <source>
        <dbReference type="ARBA" id="ARBA00038168"/>
    </source>
</evidence>
<comment type="caution">
    <text evidence="7">The sequence shown here is derived from an EMBL/GenBank/DDBJ whole genome shotgun (WGS) entry which is preliminary data.</text>
</comment>
<evidence type="ECO:0000259" key="6">
    <source>
        <dbReference type="PROSITE" id="PS50255"/>
    </source>
</evidence>
<feature type="non-terminal residue" evidence="7">
    <location>
        <position position="1"/>
    </location>
</feature>
<keyword evidence="8" id="KW-1185">Reference proteome</keyword>
<dbReference type="Pfam" id="PF00173">
    <property type="entry name" value="Cyt-b5"/>
    <property type="match status" value="1"/>
</dbReference>
<dbReference type="PRINTS" id="PR00363">
    <property type="entry name" value="CYTOCHROMEB5"/>
</dbReference>
<dbReference type="Proteomes" id="UP001159427">
    <property type="component" value="Unassembled WGS sequence"/>
</dbReference>
<dbReference type="InterPro" id="IPR001199">
    <property type="entry name" value="Cyt_B5-like_heme/steroid-bd"/>
</dbReference>
<protein>
    <recommendedName>
        <fullName evidence="6">Cytochrome b5 heme-binding domain-containing protein</fullName>
    </recommendedName>
</protein>
<evidence type="ECO:0000313" key="8">
    <source>
        <dbReference type="Proteomes" id="UP001159427"/>
    </source>
</evidence>
<sequence>AQAKEASSTESKSDGALYSKEEVAKHNSYEKGIWVTYKGQVYDITEFIASHPGGPSKIVLAAGGALEPFWALYAVHNNQHVLDLLDDYRIGSLAKDESSSDTSDIKVRF</sequence>
<keyword evidence="1 5" id="KW-0349">Heme</keyword>
<name>A0ABN8PFQ7_9CNID</name>
<dbReference type="SMART" id="SM01117">
    <property type="entry name" value="Cyt-b5"/>
    <property type="match status" value="1"/>
</dbReference>
<evidence type="ECO:0000313" key="7">
    <source>
        <dbReference type="EMBL" id="CAH3142866.1"/>
    </source>
</evidence>
<dbReference type="PROSITE" id="PS50255">
    <property type="entry name" value="CYTOCHROME_B5_2"/>
    <property type="match status" value="1"/>
</dbReference>
<accession>A0ABN8PFQ7</accession>
<comment type="similarity">
    <text evidence="4 5">Belongs to the cytochrome b5 family.</text>
</comment>
<evidence type="ECO:0000256" key="2">
    <source>
        <dbReference type="ARBA" id="ARBA00022723"/>
    </source>
</evidence>
<dbReference type="PROSITE" id="PS00191">
    <property type="entry name" value="CYTOCHROME_B5_1"/>
    <property type="match status" value="1"/>
</dbReference>
<dbReference type="InterPro" id="IPR036400">
    <property type="entry name" value="Cyt_B5-like_heme/steroid_sf"/>
</dbReference>
<dbReference type="InterPro" id="IPR050668">
    <property type="entry name" value="Cytochrome_b5"/>
</dbReference>
<organism evidence="7 8">
    <name type="scientific">Porites evermanni</name>
    <dbReference type="NCBI Taxonomy" id="104178"/>
    <lineage>
        <taxon>Eukaryota</taxon>
        <taxon>Metazoa</taxon>
        <taxon>Cnidaria</taxon>
        <taxon>Anthozoa</taxon>
        <taxon>Hexacorallia</taxon>
        <taxon>Scleractinia</taxon>
        <taxon>Fungiina</taxon>
        <taxon>Poritidae</taxon>
        <taxon>Porites</taxon>
    </lineage>
</organism>
<evidence type="ECO:0000256" key="5">
    <source>
        <dbReference type="RuleBase" id="RU362121"/>
    </source>
</evidence>
<gene>
    <name evidence="7" type="ORF">PEVE_00042651</name>
</gene>